<gene>
    <name evidence="1" type="ORF">L596_003659</name>
</gene>
<accession>A0A4U8UT95</accession>
<reference evidence="1 2" key="1">
    <citation type="journal article" date="2015" name="Genome Biol.">
        <title>Comparative genomics of Steinernema reveals deeply conserved gene regulatory networks.</title>
        <authorList>
            <person name="Dillman A.R."/>
            <person name="Macchietto M."/>
            <person name="Porter C.F."/>
            <person name="Rogers A."/>
            <person name="Williams B."/>
            <person name="Antoshechkin I."/>
            <person name="Lee M.M."/>
            <person name="Goodwin Z."/>
            <person name="Lu X."/>
            <person name="Lewis E.E."/>
            <person name="Goodrich-Blair H."/>
            <person name="Stock S.P."/>
            <person name="Adams B.J."/>
            <person name="Sternberg P.W."/>
            <person name="Mortazavi A."/>
        </authorList>
    </citation>
    <scope>NUCLEOTIDE SEQUENCE [LARGE SCALE GENOMIC DNA]</scope>
    <source>
        <strain evidence="1 2">ALL</strain>
    </source>
</reference>
<keyword evidence="2" id="KW-1185">Reference proteome</keyword>
<comment type="caution">
    <text evidence="1">The sequence shown here is derived from an EMBL/GenBank/DDBJ whole genome shotgun (WGS) entry which is preliminary data.</text>
</comment>
<dbReference type="Proteomes" id="UP000298663">
    <property type="component" value="Unassembled WGS sequence"/>
</dbReference>
<name>A0A4U8UT95_STECR</name>
<evidence type="ECO:0000313" key="2">
    <source>
        <dbReference type="Proteomes" id="UP000298663"/>
    </source>
</evidence>
<organism evidence="1 2">
    <name type="scientific">Steinernema carpocapsae</name>
    <name type="common">Entomopathogenic nematode</name>
    <dbReference type="NCBI Taxonomy" id="34508"/>
    <lineage>
        <taxon>Eukaryota</taxon>
        <taxon>Metazoa</taxon>
        <taxon>Ecdysozoa</taxon>
        <taxon>Nematoda</taxon>
        <taxon>Chromadorea</taxon>
        <taxon>Rhabditida</taxon>
        <taxon>Tylenchina</taxon>
        <taxon>Panagrolaimomorpha</taxon>
        <taxon>Strongyloidoidea</taxon>
        <taxon>Steinernematidae</taxon>
        <taxon>Steinernema</taxon>
    </lineage>
</organism>
<dbReference type="EMBL" id="AZBU02000001">
    <property type="protein sequence ID" value="TMS36512.1"/>
    <property type="molecule type" value="Genomic_DNA"/>
</dbReference>
<sequence>MAYSVFAKTSRKILESDPLPRLHQNKTVSSYSCPGIVGVSFVNTLTHIHTILPPSPLSHTVGFWPIELLTSCLLLAVH</sequence>
<proteinExistence type="predicted"/>
<reference evidence="1 2" key="2">
    <citation type="journal article" date="2019" name="G3 (Bethesda)">
        <title>Hybrid Assembly of the Genome of the Entomopathogenic Nematode Steinernema carpocapsae Identifies the X-Chromosome.</title>
        <authorList>
            <person name="Serra L."/>
            <person name="Macchietto M."/>
            <person name="Macias-Munoz A."/>
            <person name="McGill C.J."/>
            <person name="Rodriguez I.M."/>
            <person name="Rodriguez B."/>
            <person name="Murad R."/>
            <person name="Mortazavi A."/>
        </authorList>
    </citation>
    <scope>NUCLEOTIDE SEQUENCE [LARGE SCALE GENOMIC DNA]</scope>
    <source>
        <strain evidence="1 2">ALL</strain>
    </source>
</reference>
<protein>
    <submittedName>
        <fullName evidence="1">Uncharacterized protein</fullName>
    </submittedName>
</protein>
<evidence type="ECO:0000313" key="1">
    <source>
        <dbReference type="EMBL" id="TMS36512.1"/>
    </source>
</evidence>
<dbReference type="AlphaFoldDB" id="A0A4U8UT95"/>